<dbReference type="EMBL" id="JAAFYZ010000010">
    <property type="protein sequence ID" value="MBS2546169.1"/>
    <property type="molecule type" value="Genomic_DNA"/>
</dbReference>
<reference evidence="2 3" key="1">
    <citation type="submission" date="2020-02" db="EMBL/GenBank/DDBJ databases">
        <title>Acidophilic actinobacteria isolated from forest soil.</title>
        <authorList>
            <person name="Golinska P."/>
        </authorList>
    </citation>
    <scope>NUCLEOTIDE SEQUENCE [LARGE SCALE GENOMIC DNA]</scope>
    <source>
        <strain evidence="2 3">NL8</strain>
    </source>
</reference>
<dbReference type="Proteomes" id="UP000730482">
    <property type="component" value="Unassembled WGS sequence"/>
</dbReference>
<sequence>MASLLSMLEKRLAEDFARYHVRTQALRFVASVASTFAIQLATGTGDIGWKAALAALFGIAVTTGRQLWPTLPWKLVTDHLHAAQAAEVTPRTGMAANPPSTPAPPSGPAPTA</sequence>
<comment type="caution">
    <text evidence="2">The sequence shown here is derived from an EMBL/GenBank/DDBJ whole genome shotgun (WGS) entry which is preliminary data.</text>
</comment>
<feature type="compositionally biased region" description="Pro residues" evidence="1">
    <location>
        <begin position="99"/>
        <end position="112"/>
    </location>
</feature>
<dbReference type="RefSeq" id="WP_212007820.1">
    <property type="nucleotide sequence ID" value="NZ_JAAFYZ010000010.1"/>
</dbReference>
<keyword evidence="3" id="KW-1185">Reference proteome</keyword>
<evidence type="ECO:0000313" key="3">
    <source>
        <dbReference type="Proteomes" id="UP000730482"/>
    </source>
</evidence>
<accession>A0ABS5KKD5</accession>
<evidence type="ECO:0000313" key="2">
    <source>
        <dbReference type="EMBL" id="MBS2546169.1"/>
    </source>
</evidence>
<name>A0ABS5KKD5_9ACTN</name>
<proteinExistence type="predicted"/>
<organism evidence="2 3">
    <name type="scientific">Catenulispora pinistramenti</name>
    <dbReference type="NCBI Taxonomy" id="2705254"/>
    <lineage>
        <taxon>Bacteria</taxon>
        <taxon>Bacillati</taxon>
        <taxon>Actinomycetota</taxon>
        <taxon>Actinomycetes</taxon>
        <taxon>Catenulisporales</taxon>
        <taxon>Catenulisporaceae</taxon>
        <taxon>Catenulispora</taxon>
    </lineage>
</organism>
<evidence type="ECO:0000256" key="1">
    <source>
        <dbReference type="SAM" id="MobiDB-lite"/>
    </source>
</evidence>
<gene>
    <name evidence="2" type="ORF">KGQ19_04740</name>
</gene>
<protein>
    <submittedName>
        <fullName evidence="2">Uncharacterized protein</fullName>
    </submittedName>
</protein>
<feature type="region of interest" description="Disordered" evidence="1">
    <location>
        <begin position="86"/>
        <end position="112"/>
    </location>
</feature>